<protein>
    <submittedName>
        <fullName evidence="1">Uncharacterized protein</fullName>
    </submittedName>
</protein>
<dbReference type="Proteomes" id="UP000008068">
    <property type="component" value="Unassembled WGS sequence"/>
</dbReference>
<accession>G0MWA5</accession>
<name>G0MWA5_CAEBE</name>
<organism evidence="2">
    <name type="scientific">Caenorhabditis brenneri</name>
    <name type="common">Nematode worm</name>
    <dbReference type="NCBI Taxonomy" id="135651"/>
    <lineage>
        <taxon>Eukaryota</taxon>
        <taxon>Metazoa</taxon>
        <taxon>Ecdysozoa</taxon>
        <taxon>Nematoda</taxon>
        <taxon>Chromadorea</taxon>
        <taxon>Rhabditida</taxon>
        <taxon>Rhabditina</taxon>
        <taxon>Rhabditomorpha</taxon>
        <taxon>Rhabditoidea</taxon>
        <taxon>Rhabditidae</taxon>
        <taxon>Peloderinae</taxon>
        <taxon>Caenorhabditis</taxon>
    </lineage>
</organism>
<proteinExistence type="predicted"/>
<reference evidence="2" key="1">
    <citation type="submission" date="2011-07" db="EMBL/GenBank/DDBJ databases">
        <authorList>
            <consortium name="Caenorhabditis brenneri Sequencing and Analysis Consortium"/>
            <person name="Wilson R.K."/>
        </authorList>
    </citation>
    <scope>NUCLEOTIDE SEQUENCE [LARGE SCALE GENOMIC DNA]</scope>
    <source>
        <strain evidence="2">PB2801</strain>
    </source>
</reference>
<sequence length="31" mass="3465">MKSPIGSQAIPKTFKTNFTVGICFLLKALYF</sequence>
<dbReference type="EMBL" id="GL379816">
    <property type="protein sequence ID" value="EGT45861.1"/>
    <property type="molecule type" value="Genomic_DNA"/>
</dbReference>
<dbReference type="InParanoid" id="G0MWA5"/>
<gene>
    <name evidence="1" type="ORF">CAEBREN_17416</name>
</gene>
<dbReference type="HOGENOM" id="CLU_3399763_0_0_1"/>
<dbReference type="AlphaFoldDB" id="G0MWA5"/>
<keyword evidence="2" id="KW-1185">Reference proteome</keyword>
<evidence type="ECO:0000313" key="1">
    <source>
        <dbReference type="EMBL" id="EGT45861.1"/>
    </source>
</evidence>
<evidence type="ECO:0000313" key="2">
    <source>
        <dbReference type="Proteomes" id="UP000008068"/>
    </source>
</evidence>